<reference evidence="9 10" key="1">
    <citation type="journal article" date="2021" name="ISME Commun">
        <title>Automated analysis of genomic sequences facilitates high-throughput and comprehensive description of bacteria.</title>
        <authorList>
            <person name="Hitch T.C.A."/>
        </authorList>
    </citation>
    <scope>NUCLEOTIDE SEQUENCE [LARGE SCALE GENOMIC DNA]</scope>
    <source>
        <strain evidence="9 10">H2_18</strain>
    </source>
</reference>
<sequence length="169" mass="18893">MNIQTLTNYFLEYGAFFIYLIVLLEYLNLPGFPAGVIMPLAGIWAAKGDISFPLVMVLTVLAGLTGSWLLYFLGRLGGPKVMGWYFKKFPKHRAVIEEKMEMLREKGGKGVFVSKLLPMVRTIISIPAGMVQMEFMKYTVSSLLGIFIWNLVFVGAGYFFGEAAIQVLS</sequence>
<evidence type="ECO:0000256" key="5">
    <source>
        <dbReference type="ARBA" id="ARBA00022989"/>
    </source>
</evidence>
<proteinExistence type="inferred from homology"/>
<dbReference type="InterPro" id="IPR051311">
    <property type="entry name" value="DedA_domain"/>
</dbReference>
<protein>
    <submittedName>
        <fullName evidence="9">DedA family protein</fullName>
    </submittedName>
</protein>
<dbReference type="PANTHER" id="PTHR42709">
    <property type="entry name" value="ALKALINE PHOSPHATASE LIKE PROTEIN"/>
    <property type="match status" value="1"/>
</dbReference>
<dbReference type="Proteomes" id="UP001652394">
    <property type="component" value="Unassembled WGS sequence"/>
</dbReference>
<evidence type="ECO:0000256" key="6">
    <source>
        <dbReference type="ARBA" id="ARBA00023136"/>
    </source>
</evidence>
<keyword evidence="10" id="KW-1185">Reference proteome</keyword>
<keyword evidence="4 7" id="KW-0812">Transmembrane</keyword>
<keyword evidence="3" id="KW-1003">Cell membrane</keyword>
<feature type="transmembrane region" description="Helical" evidence="7">
    <location>
        <begin position="9"/>
        <end position="30"/>
    </location>
</feature>
<feature type="transmembrane region" description="Helical" evidence="7">
    <location>
        <begin position="140"/>
        <end position="160"/>
    </location>
</feature>
<evidence type="ECO:0000256" key="7">
    <source>
        <dbReference type="SAM" id="Phobius"/>
    </source>
</evidence>
<evidence type="ECO:0000313" key="10">
    <source>
        <dbReference type="Proteomes" id="UP001652394"/>
    </source>
</evidence>
<keyword evidence="5 7" id="KW-1133">Transmembrane helix</keyword>
<dbReference type="InterPro" id="IPR032816">
    <property type="entry name" value="VTT_dom"/>
</dbReference>
<dbReference type="EMBL" id="JAOQJX010000005">
    <property type="protein sequence ID" value="MCU6746977.1"/>
    <property type="molecule type" value="Genomic_DNA"/>
</dbReference>
<comment type="caution">
    <text evidence="9">The sequence shown here is derived from an EMBL/GenBank/DDBJ whole genome shotgun (WGS) entry which is preliminary data.</text>
</comment>
<accession>A0ABT2T9Q9</accession>
<evidence type="ECO:0000313" key="9">
    <source>
        <dbReference type="EMBL" id="MCU6746977.1"/>
    </source>
</evidence>
<evidence type="ECO:0000256" key="4">
    <source>
        <dbReference type="ARBA" id="ARBA00022692"/>
    </source>
</evidence>
<comment type="similarity">
    <text evidence="2">Belongs to the DedA family.</text>
</comment>
<name>A0ABT2T9Q9_9FIRM</name>
<comment type="subcellular location">
    <subcellularLocation>
        <location evidence="1">Cell membrane</location>
        <topology evidence="1">Multi-pass membrane protein</topology>
    </subcellularLocation>
</comment>
<feature type="transmembrane region" description="Helical" evidence="7">
    <location>
        <begin position="50"/>
        <end position="73"/>
    </location>
</feature>
<feature type="domain" description="VTT" evidence="8">
    <location>
        <begin position="35"/>
        <end position="158"/>
    </location>
</feature>
<organism evidence="9 10">
    <name type="scientific">Faecalicatena acetigenes</name>
    <dbReference type="NCBI Taxonomy" id="2981790"/>
    <lineage>
        <taxon>Bacteria</taxon>
        <taxon>Bacillati</taxon>
        <taxon>Bacillota</taxon>
        <taxon>Clostridia</taxon>
        <taxon>Lachnospirales</taxon>
        <taxon>Lachnospiraceae</taxon>
        <taxon>Faecalicatena</taxon>
    </lineage>
</organism>
<evidence type="ECO:0000256" key="1">
    <source>
        <dbReference type="ARBA" id="ARBA00004651"/>
    </source>
</evidence>
<dbReference type="RefSeq" id="WP_059066623.1">
    <property type="nucleotide sequence ID" value="NZ_JAOQJX010000005.1"/>
</dbReference>
<dbReference type="Pfam" id="PF09335">
    <property type="entry name" value="VTT_dom"/>
    <property type="match status" value="1"/>
</dbReference>
<keyword evidence="6 7" id="KW-0472">Membrane</keyword>
<evidence type="ECO:0000259" key="8">
    <source>
        <dbReference type="Pfam" id="PF09335"/>
    </source>
</evidence>
<evidence type="ECO:0000256" key="2">
    <source>
        <dbReference type="ARBA" id="ARBA00010792"/>
    </source>
</evidence>
<gene>
    <name evidence="9" type="ORF">OCV51_04810</name>
</gene>
<evidence type="ECO:0000256" key="3">
    <source>
        <dbReference type="ARBA" id="ARBA00022475"/>
    </source>
</evidence>
<dbReference type="PANTHER" id="PTHR42709:SF6">
    <property type="entry name" value="UNDECAPRENYL PHOSPHATE TRANSPORTER A"/>
    <property type="match status" value="1"/>
</dbReference>